<proteinExistence type="predicted"/>
<comment type="caution">
    <text evidence="4">The sequence shown here is derived from an EMBL/GenBank/DDBJ whole genome shotgun (WGS) entry which is preliminary data.</text>
</comment>
<evidence type="ECO:0000313" key="4">
    <source>
        <dbReference type="EMBL" id="KAG0583786.1"/>
    </source>
</evidence>
<dbReference type="Proteomes" id="UP000822688">
    <property type="component" value="Chromosome 3"/>
</dbReference>
<dbReference type="AlphaFoldDB" id="A0A8T0ILT6"/>
<evidence type="ECO:0000256" key="2">
    <source>
        <dbReference type="ARBA" id="ARBA00022679"/>
    </source>
</evidence>
<reference evidence="4" key="1">
    <citation type="submission" date="2020-06" db="EMBL/GenBank/DDBJ databases">
        <title>WGS assembly of Ceratodon purpureus strain R40.</title>
        <authorList>
            <person name="Carey S.B."/>
            <person name="Jenkins J."/>
            <person name="Shu S."/>
            <person name="Lovell J.T."/>
            <person name="Sreedasyam A."/>
            <person name="Maumus F."/>
            <person name="Tiley G.P."/>
            <person name="Fernandez-Pozo N."/>
            <person name="Barry K."/>
            <person name="Chen C."/>
            <person name="Wang M."/>
            <person name="Lipzen A."/>
            <person name="Daum C."/>
            <person name="Saski C.A."/>
            <person name="Payton A.C."/>
            <person name="Mcbreen J.C."/>
            <person name="Conrad R.E."/>
            <person name="Kollar L.M."/>
            <person name="Olsson S."/>
            <person name="Huttunen S."/>
            <person name="Landis J.B."/>
            <person name="Wickett N.J."/>
            <person name="Johnson M.G."/>
            <person name="Rensing S.A."/>
            <person name="Grimwood J."/>
            <person name="Schmutz J."/>
            <person name="Mcdaniel S.F."/>
        </authorList>
    </citation>
    <scope>NUCLEOTIDE SEQUENCE</scope>
    <source>
        <strain evidence="4">R40</strain>
    </source>
</reference>
<accession>A0A8T0ILT6</accession>
<dbReference type="GO" id="GO:0003723">
    <property type="term" value="F:RNA binding"/>
    <property type="evidence" value="ECO:0007669"/>
    <property type="project" value="InterPro"/>
</dbReference>
<evidence type="ECO:0000313" key="5">
    <source>
        <dbReference type="Proteomes" id="UP000822688"/>
    </source>
</evidence>
<dbReference type="SUPFAM" id="SSF75217">
    <property type="entry name" value="alpha/beta knot"/>
    <property type="match status" value="1"/>
</dbReference>
<sequence length="1149" mass="128358">MMEEYLRWGKPNCTESLLCKDELRSWEETAQRWTRLVAVSAVSNETQQQIVLLVERCLTEIYQRAYMVPRVAEKTLLLFRCLLKECETWACAEYNAHVSPSSSTNNDDDYCSGSRLTQYVADTLLNTLDVLAQNAKKSTGVFWEYHESSVLRVPFPTEARSQDIERSQGSSVTASAVMQGVLATTTLAEGCIWYCRLRGAADIPEGIINFFWDFAWKVVTTPAAQTEAGAEVQLGSYEALVTVCGAWAATVSPRVVSKPMAQVLEKDPFVALTAATVVENLVVALSTNVQVILRRGLLTKLQCEALACYKWSCLEFLLSIPKTTVTELKGVDSVNQPESSISMSVLHDTLREAIDSLESAGEEWLVPLLCSIRWLMHWDVLLPVDSSEEAQDKSVQIMWSLVQSGWATMAKYSHSRVAFWAAFLSAILHPTVFGNKEMHEAGIHEDDGPLKWLICRLITKGDSTPRAMRLTAIHMSGLWLQFPTTLACYSDQLKILILFGEEVAYKDLDGDARKNQDEAIEDILLRRGYGIEVSKACLSLEVYAHVTIAVMLHLIAQVVETAKKTQDNKTLESEYGAVCGRKLLLDLLTHVVEDSELSKQHNTSRSSETERQKLRAWQILCVLSQYVSGKEIDQVTSLLKVAIESNKLPSVRHYIEAFAIRVFLQFPSHVKKHLVPVLHDHNMRAQALSTYITIAVNVVLYTSSADLRLDHLRQVLPAIFPYMTTNHQSSDAYTQVLVYHIFQRWINGLERISSGPAECVITDHSCIDRLCLQSFATYMEANADCMRLKPSVELYLDTFDPVFATTPQGVFCKQGQDYQSETNDVLIDRVSVAVLHRIFRFLNSSRMETYLRGEFIRPERPSKVPLSRSNVCKEVPGSGSVLKHDEAEQLQSVLSPETLVGSETSTKTRSSGSVDSATWSSDAVSISQKLYPKVRGPFQWLGNNSNSHETKDNSFLEALGLQTHGQRDQLKVRDPQQKLIVIATGQVGSSAFASFARTCEAFETARLVIDDSSKSQDHHNNRSTSTCPLPYEVLDTSLKNYLNWKKKEGFTLLGLGRGASSVQVGSYSFCNRSVLVLGGEYGIPRDIVPMLDALIEVANPDGQHPLDVFVGASIVLWEYTQQHHPPRLEVTPVLTDSDILVDAEVHAKT</sequence>
<keyword evidence="5" id="KW-1185">Reference proteome</keyword>
<dbReference type="InterPro" id="IPR029028">
    <property type="entry name" value="Alpha/beta_knot_MTases"/>
</dbReference>
<name>A0A8T0ILT6_CERPU</name>
<feature type="domain" description="tRNA/rRNA methyltransferase SpoU type" evidence="3">
    <location>
        <begin position="994"/>
        <end position="1117"/>
    </location>
</feature>
<dbReference type="Pfam" id="PF00588">
    <property type="entry name" value="SpoU_methylase"/>
    <property type="match status" value="1"/>
</dbReference>
<dbReference type="InterPro" id="IPR001537">
    <property type="entry name" value="SpoU_MeTrfase"/>
</dbReference>
<dbReference type="InterPro" id="IPR029026">
    <property type="entry name" value="tRNA_m1G_MTases_N"/>
</dbReference>
<dbReference type="GO" id="GO:0030488">
    <property type="term" value="P:tRNA methylation"/>
    <property type="evidence" value="ECO:0007669"/>
    <property type="project" value="TreeGrafter"/>
</dbReference>
<dbReference type="GO" id="GO:0016423">
    <property type="term" value="F:tRNA (guanine) methyltransferase activity"/>
    <property type="evidence" value="ECO:0007669"/>
    <property type="project" value="TreeGrafter"/>
</dbReference>
<keyword evidence="2" id="KW-0808">Transferase</keyword>
<evidence type="ECO:0000256" key="1">
    <source>
        <dbReference type="ARBA" id="ARBA00022603"/>
    </source>
</evidence>
<protein>
    <recommendedName>
        <fullName evidence="3">tRNA/rRNA methyltransferase SpoU type domain-containing protein</fullName>
    </recommendedName>
</protein>
<gene>
    <name evidence="4" type="ORF">KC19_3G162900</name>
</gene>
<dbReference type="PANTHER" id="PTHR12029">
    <property type="entry name" value="RNA METHYLTRANSFERASE"/>
    <property type="match status" value="1"/>
</dbReference>
<dbReference type="Gene3D" id="3.40.1280.10">
    <property type="match status" value="1"/>
</dbReference>
<organism evidence="4 5">
    <name type="scientific">Ceratodon purpureus</name>
    <name type="common">Fire moss</name>
    <name type="synonym">Dicranum purpureum</name>
    <dbReference type="NCBI Taxonomy" id="3225"/>
    <lineage>
        <taxon>Eukaryota</taxon>
        <taxon>Viridiplantae</taxon>
        <taxon>Streptophyta</taxon>
        <taxon>Embryophyta</taxon>
        <taxon>Bryophyta</taxon>
        <taxon>Bryophytina</taxon>
        <taxon>Bryopsida</taxon>
        <taxon>Dicranidae</taxon>
        <taxon>Pseudoditrichales</taxon>
        <taxon>Ditrichaceae</taxon>
        <taxon>Ceratodon</taxon>
    </lineage>
</organism>
<dbReference type="PANTHER" id="PTHR12029:SF11">
    <property type="entry name" value="METHYLTRANSFERASE TARBP1-RELATED"/>
    <property type="match status" value="1"/>
</dbReference>
<dbReference type="InterPro" id="IPR045330">
    <property type="entry name" value="TRM3/TARBP1"/>
</dbReference>
<dbReference type="EMBL" id="CM026423">
    <property type="protein sequence ID" value="KAG0583786.1"/>
    <property type="molecule type" value="Genomic_DNA"/>
</dbReference>
<keyword evidence="1" id="KW-0489">Methyltransferase</keyword>
<evidence type="ECO:0000259" key="3">
    <source>
        <dbReference type="Pfam" id="PF00588"/>
    </source>
</evidence>